<sequence length="276" mass="28117">MGGFNKLTDLAQQLAGKDQGKKDQQQDSSTSQTMTTTATANNQEWADVGSAAKKASAGFQADQAGGKGPAYIEIGVVAQRAFTAYNHGDCGGGGDGEGGKKDLAEIGKGIAAGFGGGSEKTKEEGEFGGNDGKLKAWDGTGGGERLGEEKQTNVQGDDGLAVSKSNAGDTTGLASKTLPGGELHCSAEKKTLDSYTKREAGNGTDIEKGCLGEDEGVFTGDEGAKTDVASSGETMNSGQGRGRSAQQPVGGTGDEEKTLGNQPPDCFETEAQHDRH</sequence>
<dbReference type="EMBL" id="JAHMHS010000012">
    <property type="protein sequence ID" value="KAK1729396.1"/>
    <property type="molecule type" value="Genomic_DNA"/>
</dbReference>
<feature type="compositionally biased region" description="Polar residues" evidence="1">
    <location>
        <begin position="228"/>
        <end position="249"/>
    </location>
</feature>
<keyword evidence="3" id="KW-1185">Reference proteome</keyword>
<evidence type="ECO:0000256" key="1">
    <source>
        <dbReference type="SAM" id="MobiDB-lite"/>
    </source>
</evidence>
<accession>A0AAD8XL50</accession>
<gene>
    <name evidence="2" type="ORF">BDZ83DRAFT_648033</name>
</gene>
<feature type="region of interest" description="Disordered" evidence="1">
    <location>
        <begin position="110"/>
        <end position="276"/>
    </location>
</feature>
<organism evidence="2 3">
    <name type="scientific">Glomerella acutata</name>
    <name type="common">Colletotrichum acutatum</name>
    <dbReference type="NCBI Taxonomy" id="27357"/>
    <lineage>
        <taxon>Eukaryota</taxon>
        <taxon>Fungi</taxon>
        <taxon>Dikarya</taxon>
        <taxon>Ascomycota</taxon>
        <taxon>Pezizomycotina</taxon>
        <taxon>Sordariomycetes</taxon>
        <taxon>Hypocreomycetidae</taxon>
        <taxon>Glomerellales</taxon>
        <taxon>Glomerellaceae</taxon>
        <taxon>Colletotrichum</taxon>
        <taxon>Colletotrichum acutatum species complex</taxon>
    </lineage>
</organism>
<dbReference type="GeneID" id="85394039"/>
<comment type="caution">
    <text evidence="2">The sequence shown here is derived from an EMBL/GenBank/DDBJ whole genome shotgun (WGS) entry which is preliminary data.</text>
</comment>
<name>A0AAD8XL50_GLOAC</name>
<evidence type="ECO:0000313" key="3">
    <source>
        <dbReference type="Proteomes" id="UP001244207"/>
    </source>
</evidence>
<feature type="compositionally biased region" description="Low complexity" evidence="1">
    <location>
        <begin position="26"/>
        <end position="39"/>
    </location>
</feature>
<proteinExistence type="predicted"/>
<feature type="region of interest" description="Disordered" evidence="1">
    <location>
        <begin position="1"/>
        <end position="44"/>
    </location>
</feature>
<feature type="compositionally biased region" description="Basic and acidic residues" evidence="1">
    <location>
        <begin position="185"/>
        <end position="211"/>
    </location>
</feature>
<evidence type="ECO:0000313" key="2">
    <source>
        <dbReference type="EMBL" id="KAK1729396.1"/>
    </source>
</evidence>
<dbReference type="AlphaFoldDB" id="A0AAD8XL50"/>
<dbReference type="RefSeq" id="XP_060369451.1">
    <property type="nucleotide sequence ID" value="XM_060510140.1"/>
</dbReference>
<feature type="compositionally biased region" description="Polar residues" evidence="1">
    <location>
        <begin position="163"/>
        <end position="174"/>
    </location>
</feature>
<dbReference type="Proteomes" id="UP001244207">
    <property type="component" value="Unassembled WGS sequence"/>
</dbReference>
<protein>
    <submittedName>
        <fullName evidence="2">Uncharacterized protein</fullName>
    </submittedName>
</protein>
<reference evidence="2" key="1">
    <citation type="submission" date="2021-12" db="EMBL/GenBank/DDBJ databases">
        <title>Comparative genomics, transcriptomics and evolutionary studies reveal genomic signatures of adaptation to plant cell wall in hemibiotrophic fungi.</title>
        <authorList>
            <consortium name="DOE Joint Genome Institute"/>
            <person name="Baroncelli R."/>
            <person name="Diaz J.F."/>
            <person name="Benocci T."/>
            <person name="Peng M."/>
            <person name="Battaglia E."/>
            <person name="Haridas S."/>
            <person name="Andreopoulos W."/>
            <person name="Labutti K."/>
            <person name="Pangilinan J."/>
            <person name="Floch G.L."/>
            <person name="Makela M.R."/>
            <person name="Henrissat B."/>
            <person name="Grigoriev I.V."/>
            <person name="Crouch J.A."/>
            <person name="De Vries R.P."/>
            <person name="Sukno S.A."/>
            <person name="Thon M.R."/>
        </authorList>
    </citation>
    <scope>NUCLEOTIDE SEQUENCE</scope>
    <source>
        <strain evidence="2">CBS 112980</strain>
    </source>
</reference>